<name>A0ACC2UEF6_9FUNG</name>
<dbReference type="EMBL" id="QTSX02000787">
    <property type="protein sequence ID" value="KAJ9085021.1"/>
    <property type="molecule type" value="Genomic_DNA"/>
</dbReference>
<proteinExistence type="predicted"/>
<organism evidence="1 2">
    <name type="scientific">Entomophthora muscae</name>
    <dbReference type="NCBI Taxonomy" id="34485"/>
    <lineage>
        <taxon>Eukaryota</taxon>
        <taxon>Fungi</taxon>
        <taxon>Fungi incertae sedis</taxon>
        <taxon>Zoopagomycota</taxon>
        <taxon>Entomophthoromycotina</taxon>
        <taxon>Entomophthoromycetes</taxon>
        <taxon>Entomophthorales</taxon>
        <taxon>Entomophthoraceae</taxon>
        <taxon>Entomophthora</taxon>
    </lineage>
</organism>
<protein>
    <submittedName>
        <fullName evidence="1">Uncharacterized protein</fullName>
    </submittedName>
</protein>
<sequence length="194" mass="22129">MIQGPNKALLFRRKTLYSPEDQIEVTLDIRDAFISMGKPVQVSEHTLCEPKEDCEVAVYNQVVRNFAVEVGREWDDEEFKPLLDAIFFSEKTLPKANVKVKGAGIWTLYFKEIDLILDGNVLKAGDNKNNDKEANFRIRFPLSNNNELLGLLGYESLCSDSMPVPPQKNKEDAIILVKSIYCAKNDLSVFYQDY</sequence>
<keyword evidence="2" id="KW-1185">Reference proteome</keyword>
<comment type="caution">
    <text evidence="1">The sequence shown here is derived from an EMBL/GenBank/DDBJ whole genome shotgun (WGS) entry which is preliminary data.</text>
</comment>
<reference evidence="1" key="1">
    <citation type="submission" date="2022-04" db="EMBL/GenBank/DDBJ databases">
        <title>Genome of the entomopathogenic fungus Entomophthora muscae.</title>
        <authorList>
            <person name="Elya C."/>
            <person name="Lovett B.R."/>
            <person name="Lee E."/>
            <person name="Macias A.M."/>
            <person name="Hajek A.E."/>
            <person name="De Bivort B.L."/>
            <person name="Kasson M.T."/>
            <person name="De Fine Licht H.H."/>
            <person name="Stajich J.E."/>
        </authorList>
    </citation>
    <scope>NUCLEOTIDE SEQUENCE</scope>
    <source>
        <strain evidence="1">Berkeley</strain>
    </source>
</reference>
<accession>A0ACC2UEF6</accession>
<evidence type="ECO:0000313" key="2">
    <source>
        <dbReference type="Proteomes" id="UP001165960"/>
    </source>
</evidence>
<dbReference type="Proteomes" id="UP001165960">
    <property type="component" value="Unassembled WGS sequence"/>
</dbReference>
<gene>
    <name evidence="1" type="ORF">DSO57_1018021</name>
</gene>
<evidence type="ECO:0000313" key="1">
    <source>
        <dbReference type="EMBL" id="KAJ9085021.1"/>
    </source>
</evidence>